<dbReference type="HOGENOM" id="CLU_895072_0_0_1"/>
<proteinExistence type="evidence at transcript level"/>
<evidence type="ECO:0000313" key="2">
    <source>
        <dbReference type="EMBL" id="AEE61443.1"/>
    </source>
</evidence>
<feature type="region of interest" description="Disordered" evidence="1">
    <location>
        <begin position="298"/>
        <end position="329"/>
    </location>
</feature>
<name>J3JTC3_DENPD</name>
<sequence>MNRMSVSVYINSLQEMPPAQHSAVIVDDMVPYSASSHLGLSVAEPFEYLYPLAYPASGVYTELNYEPRILPYNPYMPGYINEYVQDYGNNRDSNIQPRPEQPTLNIMAELPYSISKQFSVVPLFIVPKDNMNMISNGQITSISQNQPLMTIKLNENQSIQCTPAVRMVLEKPIIVGRTESEVLFPSEVQILHEGVRIPIKIGAVIAPVLPQTAVAQNSPISVRVVYAVPTRPIKITITIEQESAKPDDTNNSDAVVVENEADLPPKNITITDFPSEVAQPSIQVDEEDEELVNRNPPSLPLAPAGIVQSTQPQIHNKPFHNDKDSPYLDTLKLKKHQ</sequence>
<accession>J3JTC3</accession>
<protein>
    <submittedName>
        <fullName evidence="2">Uncharacterized protein</fullName>
    </submittedName>
</protein>
<dbReference type="AlphaFoldDB" id="J3JTC3"/>
<organism evidence="2">
    <name type="scientific">Dendroctonus ponderosae</name>
    <name type="common">Mountain pine beetle</name>
    <dbReference type="NCBI Taxonomy" id="77166"/>
    <lineage>
        <taxon>Eukaryota</taxon>
        <taxon>Metazoa</taxon>
        <taxon>Ecdysozoa</taxon>
        <taxon>Arthropoda</taxon>
        <taxon>Hexapoda</taxon>
        <taxon>Insecta</taxon>
        <taxon>Pterygota</taxon>
        <taxon>Neoptera</taxon>
        <taxon>Endopterygota</taxon>
        <taxon>Coleoptera</taxon>
        <taxon>Polyphaga</taxon>
        <taxon>Cucujiformia</taxon>
        <taxon>Curculionidae</taxon>
        <taxon>Scolytinae</taxon>
        <taxon>Dendroctonus</taxon>
    </lineage>
</organism>
<evidence type="ECO:0000256" key="1">
    <source>
        <dbReference type="SAM" id="MobiDB-lite"/>
    </source>
</evidence>
<reference evidence="2" key="1">
    <citation type="journal article" date="2012" name="Insect Biochem. Mol. Biol.">
        <title>Transcriptome and full-length cDNA resources for the mountain pine beetle, Dendroctonus ponderosae Hopkins, a major insect pest of pine forests.</title>
        <authorList>
            <person name="Keeling C.I."/>
            <person name="Henderson H."/>
            <person name="Li M."/>
            <person name="Yuen M."/>
            <person name="Clark E.L."/>
            <person name="Fraser J.D."/>
            <person name="Huber D.P."/>
            <person name="Liao N.Y."/>
            <person name="Roderick Docking T."/>
            <person name="Birol I."/>
            <person name="Chan S.K."/>
            <person name="Taylor G.A."/>
            <person name="Palmquist D."/>
            <person name="Jones S.J."/>
            <person name="Bohlmann J."/>
        </authorList>
    </citation>
    <scope>NUCLEOTIDE SEQUENCE</scope>
    <source>
        <tissue evidence="2">Midgut and adhering fatbody of emerged adults of both sexes after feeding on lodgepole pine for up to 64 h</tissue>
    </source>
</reference>
<dbReference type="EMBL" id="BT126479">
    <property type="protein sequence ID" value="AEE61443.1"/>
    <property type="molecule type" value="mRNA"/>
</dbReference>